<dbReference type="GO" id="GO:0005524">
    <property type="term" value="F:ATP binding"/>
    <property type="evidence" value="ECO:0007669"/>
    <property type="project" value="UniProtKB-KW"/>
</dbReference>
<keyword evidence="8 11" id="KW-1133">Transmembrane helix</keyword>
<evidence type="ECO:0000259" key="13">
    <source>
        <dbReference type="PROSITE" id="PS50929"/>
    </source>
</evidence>
<dbReference type="GO" id="GO:0015421">
    <property type="term" value="F:ABC-type oligopeptide transporter activity"/>
    <property type="evidence" value="ECO:0007669"/>
    <property type="project" value="TreeGrafter"/>
</dbReference>
<evidence type="ECO:0000256" key="2">
    <source>
        <dbReference type="ARBA" id="ARBA00007577"/>
    </source>
</evidence>
<accession>A0A1S5RRS7</accession>
<dbReference type="GO" id="GO:0090374">
    <property type="term" value="P:oligopeptide export from mitochondrion"/>
    <property type="evidence" value="ECO:0007669"/>
    <property type="project" value="TreeGrafter"/>
</dbReference>
<feature type="domain" description="ABC transmembrane type-1" evidence="13">
    <location>
        <begin position="694"/>
        <end position="902"/>
    </location>
</feature>
<dbReference type="FunFam" id="3.40.50.300:FF:000604">
    <property type="entry name" value="ABC transporter B family member 28"/>
    <property type="match status" value="1"/>
</dbReference>
<dbReference type="Pfam" id="PF00005">
    <property type="entry name" value="ABC_tran"/>
    <property type="match status" value="2"/>
</dbReference>
<feature type="transmembrane region" description="Helical" evidence="11">
    <location>
        <begin position="45"/>
        <end position="71"/>
    </location>
</feature>
<comment type="subcellular location">
    <subcellularLocation>
        <location evidence="1">Membrane</location>
        <topology evidence="1">Multi-pass membrane protein</topology>
    </subcellularLocation>
</comment>
<dbReference type="SUPFAM" id="SSF52540">
    <property type="entry name" value="P-loop containing nucleoside triphosphate hydrolases"/>
    <property type="match status" value="2"/>
</dbReference>
<dbReference type="Gene3D" id="1.20.1560.10">
    <property type="entry name" value="ABC transporter type 1, transmembrane domain"/>
    <property type="match status" value="1"/>
</dbReference>
<dbReference type="FunFam" id="3.40.50.300:FF:000240">
    <property type="entry name" value="ABC transporter B family member 20"/>
    <property type="match status" value="1"/>
</dbReference>
<keyword evidence="3" id="KW-0813">Transport</keyword>
<evidence type="ECO:0000256" key="6">
    <source>
        <dbReference type="ARBA" id="ARBA00022741"/>
    </source>
</evidence>
<keyword evidence="6" id="KW-0547">Nucleotide-binding</keyword>
<dbReference type="InterPro" id="IPR039421">
    <property type="entry name" value="Type_1_exporter"/>
</dbReference>
<feature type="transmembrane region" description="Helical" evidence="11">
    <location>
        <begin position="961"/>
        <end position="979"/>
    </location>
</feature>
<evidence type="ECO:0000256" key="3">
    <source>
        <dbReference type="ARBA" id="ARBA00022448"/>
    </source>
</evidence>
<dbReference type="InterPro" id="IPR017871">
    <property type="entry name" value="ABC_transporter-like_CS"/>
</dbReference>
<dbReference type="PROSITE" id="PS00211">
    <property type="entry name" value="ABC_TRANSPORTER_1"/>
    <property type="match status" value="1"/>
</dbReference>
<evidence type="ECO:0000256" key="5">
    <source>
        <dbReference type="ARBA" id="ARBA00022737"/>
    </source>
</evidence>
<organism evidence="14">
    <name type="scientific">Euplotes crassus</name>
    <dbReference type="NCBI Taxonomy" id="5936"/>
    <lineage>
        <taxon>Eukaryota</taxon>
        <taxon>Sar</taxon>
        <taxon>Alveolata</taxon>
        <taxon>Ciliophora</taxon>
        <taxon>Intramacronucleata</taxon>
        <taxon>Spirotrichea</taxon>
        <taxon>Hypotrichia</taxon>
        <taxon>Euplotida</taxon>
        <taxon>Euplotidae</taxon>
        <taxon>Moneuplotes</taxon>
    </lineage>
</organism>
<proteinExistence type="evidence at transcript level"/>
<feature type="transmembrane region" description="Helical" evidence="11">
    <location>
        <begin position="841"/>
        <end position="860"/>
    </location>
</feature>
<dbReference type="PANTHER" id="PTHR43394:SF27">
    <property type="entry name" value="ATP-DEPENDENT TRANSLOCASE ABCB1-LIKE"/>
    <property type="match status" value="1"/>
</dbReference>
<dbReference type="PROSITE" id="PS50929">
    <property type="entry name" value="ABC_TM1F"/>
    <property type="match status" value="2"/>
</dbReference>
<keyword evidence="5" id="KW-0677">Repeat</keyword>
<evidence type="ECO:0000259" key="12">
    <source>
        <dbReference type="PROSITE" id="PS50893"/>
    </source>
</evidence>
<dbReference type="PANTHER" id="PTHR43394">
    <property type="entry name" value="ATP-DEPENDENT PERMEASE MDL1, MITOCHONDRIAL"/>
    <property type="match status" value="1"/>
</dbReference>
<evidence type="ECO:0000256" key="11">
    <source>
        <dbReference type="SAM" id="Phobius"/>
    </source>
</evidence>
<feature type="domain" description="ABC transporter" evidence="12">
    <location>
        <begin position="1027"/>
        <end position="1275"/>
    </location>
</feature>
<dbReference type="PROSITE" id="PS50893">
    <property type="entry name" value="ABC_TRANSPORTER_2"/>
    <property type="match status" value="2"/>
</dbReference>
<feature type="domain" description="ABC transporter" evidence="12">
    <location>
        <begin position="374"/>
        <end position="610"/>
    </location>
</feature>
<feature type="domain" description="ABC transmembrane type-1" evidence="13">
    <location>
        <begin position="47"/>
        <end position="321"/>
    </location>
</feature>
<dbReference type="GO" id="GO:0005743">
    <property type="term" value="C:mitochondrial inner membrane"/>
    <property type="evidence" value="ECO:0007669"/>
    <property type="project" value="TreeGrafter"/>
</dbReference>
<dbReference type="InterPro" id="IPR003439">
    <property type="entry name" value="ABC_transporter-like_ATP-bd"/>
</dbReference>
<evidence type="ECO:0000256" key="4">
    <source>
        <dbReference type="ARBA" id="ARBA00022692"/>
    </source>
</evidence>
<dbReference type="Pfam" id="PF00664">
    <property type="entry name" value="ABC_membrane"/>
    <property type="match status" value="2"/>
</dbReference>
<evidence type="ECO:0000256" key="10">
    <source>
        <dbReference type="ARBA" id="ARBA00023180"/>
    </source>
</evidence>
<evidence type="ECO:0000256" key="8">
    <source>
        <dbReference type="ARBA" id="ARBA00022989"/>
    </source>
</evidence>
<feature type="transmembrane region" description="Helical" evidence="11">
    <location>
        <begin position="267"/>
        <end position="296"/>
    </location>
</feature>
<keyword evidence="9 11" id="KW-0472">Membrane</keyword>
<dbReference type="InterPro" id="IPR011527">
    <property type="entry name" value="ABC1_TM_dom"/>
</dbReference>
<dbReference type="EMBL" id="KT778257">
    <property type="protein sequence ID" value="AOQ25829.1"/>
    <property type="molecule type" value="mRNA"/>
</dbReference>
<dbReference type="Gene3D" id="3.40.50.300">
    <property type="entry name" value="P-loop containing nucleotide triphosphate hydrolases"/>
    <property type="match status" value="2"/>
</dbReference>
<dbReference type="AlphaFoldDB" id="A0A1S5RRS7"/>
<keyword evidence="4 11" id="KW-0812">Transmembrane</keyword>
<dbReference type="GO" id="GO:0016887">
    <property type="term" value="F:ATP hydrolysis activity"/>
    <property type="evidence" value="ECO:0007669"/>
    <property type="project" value="InterPro"/>
</dbReference>
<dbReference type="SMART" id="SM00382">
    <property type="entry name" value="AAA"/>
    <property type="match status" value="2"/>
</dbReference>
<dbReference type="InterPro" id="IPR027417">
    <property type="entry name" value="P-loop_NTPase"/>
</dbReference>
<feature type="transmembrane region" description="Helical" evidence="11">
    <location>
        <begin position="928"/>
        <end position="949"/>
    </location>
</feature>
<name>A0A1S5RRS7_EUPCR</name>
<dbReference type="InterPro" id="IPR036640">
    <property type="entry name" value="ABC1_TM_sf"/>
</dbReference>
<evidence type="ECO:0000256" key="1">
    <source>
        <dbReference type="ARBA" id="ARBA00004141"/>
    </source>
</evidence>
<dbReference type="SUPFAM" id="SSF90123">
    <property type="entry name" value="ABC transporter transmembrane region"/>
    <property type="match status" value="2"/>
</dbReference>
<feature type="transmembrane region" description="Helical" evidence="11">
    <location>
        <begin position="690"/>
        <end position="713"/>
    </location>
</feature>
<keyword evidence="10" id="KW-0325">Glycoprotein</keyword>
<evidence type="ECO:0000313" key="14">
    <source>
        <dbReference type="EMBL" id="AOQ25829.1"/>
    </source>
</evidence>
<keyword evidence="7" id="KW-0067">ATP-binding</keyword>
<feature type="transmembrane region" description="Helical" evidence="11">
    <location>
        <begin position="160"/>
        <end position="181"/>
    </location>
</feature>
<comment type="similarity">
    <text evidence="2">Belongs to the ABC transporter superfamily. ABCB family. Multidrug resistance exporter (TC 3.A.1.201) subfamily.</text>
</comment>
<protein>
    <submittedName>
        <fullName evidence="14">ABC transporter B family member 9-like protein</fullName>
    </submittedName>
</protein>
<evidence type="ECO:0000256" key="9">
    <source>
        <dbReference type="ARBA" id="ARBA00023136"/>
    </source>
</evidence>
<feature type="transmembrane region" description="Helical" evidence="11">
    <location>
        <begin position="91"/>
        <end position="115"/>
    </location>
</feature>
<feature type="transmembrane region" description="Helical" evidence="11">
    <location>
        <begin position="187"/>
        <end position="207"/>
    </location>
</feature>
<dbReference type="InterPro" id="IPR003593">
    <property type="entry name" value="AAA+_ATPase"/>
</dbReference>
<reference evidence="14" key="1">
    <citation type="submission" date="2015-09" db="EMBL/GenBank/DDBJ databases">
        <title>Molecular cloning and characterization of ABC transporter in the marine ciliate Euplotes crassus.</title>
        <authorList>
            <person name="Kim H."/>
            <person name="Lee Y.-M."/>
        </authorList>
    </citation>
    <scope>NUCLEOTIDE SEQUENCE</scope>
</reference>
<sequence>MEDTKQNDELSNITYDKEVLKSDEPLPKASISDIYKYLSGPYKMLFFIGSVSAFFGGFNFPLCTYIVQRIFDRMSGGDLDYVHGKMVDNSWFFTAIAVMSFFANFTHYVCFTMIGQKLSFELKWRYLQAILRQDSNWFDNQNIEGIPSTFHKNMKEIETGLGRCVGFIIYALGSYLCGIGITFAIAWIYLFCLFGIVAYSTILFNYVEATLHSIQNLIDSTFVQGGIQAEETFNSIRVIKAFRQEKNCSEYFLRHLEKNNQEVLGKAWNYGAAFGLLETIAYHFTCYAFVIGGFFVSEEVHNSFPDEPYTGGDIFSCISFLCGNYFFCNSLRNMFFFGKGREAAYPILQLIDKVPEISLDDDTTSDINGLSGDIQLNNIVFKYPGTTKNALDRISIHIKKGQTLGIIGATGSGKSTVAKLLERFYDPTEGEVLIDGQNLKTINLRKYRHLIGYVGQEPCLFNETIRENLLNSYPNATEQDIINALKKAHAWNFVQHLEDGIDHNVGAVGSKLSGGQKQRIAIARALVRNPQLLIFDEATSALDFESERKVQEAIDSIEGDSITKVVIAHRLTTVKDAENIIVLEDGKIAEQGNHEELMRKNGIYAEMISIQQEANRTEEALNLNEGHKEIISSSDGNDNGLFEETQSDEVALLSSHMRSRRQYVDQDESQTSEGLFSFIRQVYVYASPKWYIPLICISATLVAVTLIVMPYPLGKFLFTALQPTSTGADVKRDMAIYLPIIFGMGILAAIFQFCTRSLLHVVNTNLLQGARKFVYNHVIKQPIEFFDHKNHNTGNLTAILSSSTRELNGAAVELYLFIFQSMASMVGGMIFAFIFEWNMGILFLFIIPVSWISMGATFALQSSSQSSYEETISNQEKMISDYIMNYHTVLSLANEDTIISRYFSRDNSKEIEYKANKADLFEALGPGFVYGFGTSFFILSFTFVGLVSAHNVKHGHEGEDQLRCTLCFWYSFLTVSYLMSNPPDFGKSLQAVKKIFGLNRYAEEGEPDCPIKNGDADLGSEGVSGSIEFHHVYFRYPSAQTDNWVLQDFNLKINEGESIGFVGESGCGKSTIAALLFRFYEPQSGHITIGGRKLDEFTLSSVRAHFGYVQQEPLLFNTTIMENICFGKPHATCAEIKDSAKVANCEEFIRKKDFEGQDNSENYISDEITNDTRYSGLDDGYRAVCGSKGDRLSGDQKQRIAIARAVINDPKFLILDEATSALDESAQKIVQESLDEIMTQRTSIVIAHRRSTLAKCKRIVTIENGIIVRDVYTNQ</sequence>
<feature type="transmembrane region" description="Helical" evidence="11">
    <location>
        <begin position="734"/>
        <end position="753"/>
    </location>
</feature>
<evidence type="ECO:0000256" key="7">
    <source>
        <dbReference type="ARBA" id="ARBA00022840"/>
    </source>
</evidence>